<evidence type="ECO:0000256" key="5">
    <source>
        <dbReference type="ARBA" id="ARBA00022692"/>
    </source>
</evidence>
<organism evidence="15">
    <name type="scientific">uncultured Thiotrichaceae bacterium</name>
    <dbReference type="NCBI Taxonomy" id="298394"/>
    <lineage>
        <taxon>Bacteria</taxon>
        <taxon>Pseudomonadati</taxon>
        <taxon>Pseudomonadota</taxon>
        <taxon>Gammaproteobacteria</taxon>
        <taxon>Thiotrichales</taxon>
        <taxon>Thiotrichaceae</taxon>
        <taxon>environmental samples</taxon>
    </lineage>
</organism>
<evidence type="ECO:0000256" key="8">
    <source>
        <dbReference type="ARBA" id="ARBA00023237"/>
    </source>
</evidence>
<comment type="similarity">
    <text evidence="2">Belongs to the TamA family.</text>
</comment>
<gene>
    <name evidence="15" type="ORF">HELGO_WM18917</name>
</gene>
<dbReference type="EMBL" id="CACVAY010000094">
    <property type="protein sequence ID" value="CAA6819537.1"/>
    <property type="molecule type" value="Genomic_DNA"/>
</dbReference>
<evidence type="ECO:0000256" key="10">
    <source>
        <dbReference type="ARBA" id="ARBA00093548"/>
    </source>
</evidence>
<keyword evidence="4" id="KW-1134">Transmembrane beta strand</keyword>
<dbReference type="InterPro" id="IPR010827">
    <property type="entry name" value="BamA/TamA_POTRA"/>
</dbReference>
<evidence type="ECO:0000256" key="7">
    <source>
        <dbReference type="ARBA" id="ARBA00023136"/>
    </source>
</evidence>
<evidence type="ECO:0000259" key="12">
    <source>
        <dbReference type="Pfam" id="PF01103"/>
    </source>
</evidence>
<evidence type="ECO:0000256" key="1">
    <source>
        <dbReference type="ARBA" id="ARBA00004442"/>
    </source>
</evidence>
<dbReference type="InterPro" id="IPR039910">
    <property type="entry name" value="D15-like"/>
</dbReference>
<proteinExistence type="inferred from homology"/>
<feature type="domain" description="TamA POTRA" evidence="14">
    <location>
        <begin position="40"/>
        <end position="116"/>
    </location>
</feature>
<evidence type="ECO:0000256" key="2">
    <source>
        <dbReference type="ARBA" id="ARBA00010248"/>
    </source>
</evidence>
<dbReference type="Gene3D" id="3.10.20.310">
    <property type="entry name" value="membrane protein fhac"/>
    <property type="match status" value="3"/>
</dbReference>
<feature type="domain" description="Bacterial surface antigen (D15)" evidence="12">
    <location>
        <begin position="311"/>
        <end position="589"/>
    </location>
</feature>
<name>A0A6S6TN59_9GAMM</name>
<dbReference type="GO" id="GO:0009279">
    <property type="term" value="C:cell outer membrane"/>
    <property type="evidence" value="ECO:0007669"/>
    <property type="project" value="UniProtKB-SubCell"/>
</dbReference>
<feature type="signal peptide" evidence="11">
    <location>
        <begin position="1"/>
        <end position="30"/>
    </location>
</feature>
<evidence type="ECO:0000313" key="15">
    <source>
        <dbReference type="EMBL" id="CAA6819537.1"/>
    </source>
</evidence>
<reference evidence="15" key="1">
    <citation type="submission" date="2020-01" db="EMBL/GenBank/DDBJ databases">
        <authorList>
            <person name="Meier V. D."/>
            <person name="Meier V D."/>
        </authorList>
    </citation>
    <scope>NUCLEOTIDE SEQUENCE</scope>
    <source>
        <strain evidence="15">HLG_WM_MAG_07</strain>
    </source>
</reference>
<comment type="subcellular location">
    <subcellularLocation>
        <location evidence="1">Cell outer membrane</location>
    </subcellularLocation>
</comment>
<keyword evidence="7" id="KW-0472">Membrane</keyword>
<evidence type="ECO:0000259" key="14">
    <source>
        <dbReference type="Pfam" id="PF17243"/>
    </source>
</evidence>
<dbReference type="PANTHER" id="PTHR12815:SF47">
    <property type="entry name" value="TRANSLOCATION AND ASSEMBLY MODULE SUBUNIT TAMA"/>
    <property type="match status" value="1"/>
</dbReference>
<dbReference type="GO" id="GO:0009306">
    <property type="term" value="P:protein secretion"/>
    <property type="evidence" value="ECO:0007669"/>
    <property type="project" value="TreeGrafter"/>
</dbReference>
<keyword evidence="6 11" id="KW-0732">Signal</keyword>
<dbReference type="Pfam" id="PF01103">
    <property type="entry name" value="Omp85"/>
    <property type="match status" value="1"/>
</dbReference>
<dbReference type="InterPro" id="IPR000184">
    <property type="entry name" value="Bac_surfAg_D15"/>
</dbReference>
<evidence type="ECO:0000256" key="11">
    <source>
        <dbReference type="SAM" id="SignalP"/>
    </source>
</evidence>
<feature type="domain" description="POTRA" evidence="13">
    <location>
        <begin position="207"/>
        <end position="265"/>
    </location>
</feature>
<protein>
    <recommendedName>
        <fullName evidence="3">Translocation and assembly module subunit TamA</fullName>
    </recommendedName>
    <alternativeName>
        <fullName evidence="9">Autotransporter assembly factor TamA</fullName>
    </alternativeName>
</protein>
<evidence type="ECO:0000256" key="6">
    <source>
        <dbReference type="ARBA" id="ARBA00022729"/>
    </source>
</evidence>
<dbReference type="Pfam" id="PF17243">
    <property type="entry name" value="POTRA_TamA_1"/>
    <property type="match status" value="1"/>
</dbReference>
<evidence type="ECO:0000259" key="13">
    <source>
        <dbReference type="Pfam" id="PF07244"/>
    </source>
</evidence>
<dbReference type="InterPro" id="IPR035243">
    <property type="entry name" value="TamA_POTRA_Dom_1"/>
</dbReference>
<evidence type="ECO:0000256" key="3">
    <source>
        <dbReference type="ARBA" id="ARBA00015419"/>
    </source>
</evidence>
<evidence type="ECO:0000256" key="4">
    <source>
        <dbReference type="ARBA" id="ARBA00022452"/>
    </source>
</evidence>
<dbReference type="PANTHER" id="PTHR12815">
    <property type="entry name" value="SORTING AND ASSEMBLY MACHINERY SAMM50 PROTEIN FAMILY MEMBER"/>
    <property type="match status" value="1"/>
</dbReference>
<sequence>MDNNNKITRQIKQICGLALLGGVASSSALAATTKSVSPVDVNITGAPKELSENIKAFLPSLRTIDCASTQARIDRYIDASSEKLLEGAEALGYFESQATMTARRRGDCWVLDVKVKAGQVVRVDKVSIDLLGEGLGETAFQKLLTSLPYKTGDVLISQDYDDYKSKLKRTANSLGFFDAELTTHQILVNLRTHTADITLVFQTGDRYKIGAVSVDQELLANKYIRRYINIREGEWFSSAELIKQQRILENSGYYKTVQVTSDYQKASNKMIPVGITTTKRKRYTYKGALGFATDDGAYFETSMDTHWLNNKGHQLNLTARLSQQDPSVGLNYKVPLWSPEHEFSNFSLGWERSDNDDIRGTAFKAGFDYHRRNSSDWEQTASLSYLNEETQVDGEDATRSYLTLLGVNVRKTKRDHALFPTKGWRLDVGIKGAAENILSDQSVLQGEIKGKRLHTFDHKGKLITQANLGYTLVGDFDEMPKSLRFFAGGQNSVRGYSFESLGETDADGDLLGGKQLLTTSLEYEYPVYDKISAAAFIDTGNAFDDWGNYTLNYGYGVGARYKSPLGPIRADFAVPHEDTSDLHFYFSLGPDL</sequence>
<comment type="subunit">
    <text evidence="10">Interacts with TamB to form the translocation and assembly module (TAM).</text>
</comment>
<feature type="chain" id="PRO_5027909556" description="Translocation and assembly module subunit TamA" evidence="11">
    <location>
        <begin position="31"/>
        <end position="592"/>
    </location>
</feature>
<keyword evidence="8" id="KW-0998">Cell outer membrane</keyword>
<dbReference type="Gene3D" id="2.40.160.50">
    <property type="entry name" value="membrane protein fhac: a member of the omp85/tpsb transporter family"/>
    <property type="match status" value="1"/>
</dbReference>
<dbReference type="GO" id="GO:0097347">
    <property type="term" value="C:TAM protein secretion complex"/>
    <property type="evidence" value="ECO:0007669"/>
    <property type="project" value="TreeGrafter"/>
</dbReference>
<accession>A0A6S6TN59</accession>
<dbReference type="AlphaFoldDB" id="A0A6S6TN59"/>
<dbReference type="Pfam" id="PF07244">
    <property type="entry name" value="POTRA"/>
    <property type="match status" value="1"/>
</dbReference>
<evidence type="ECO:0000256" key="9">
    <source>
        <dbReference type="ARBA" id="ARBA00033063"/>
    </source>
</evidence>
<keyword evidence="5" id="KW-0812">Transmembrane</keyword>